<keyword evidence="6" id="KW-0479">Metal-binding</keyword>
<evidence type="ECO:0000256" key="6">
    <source>
        <dbReference type="ARBA" id="ARBA00022723"/>
    </source>
</evidence>
<evidence type="ECO:0000256" key="10">
    <source>
        <dbReference type="ARBA" id="ARBA00048540"/>
    </source>
</evidence>
<dbReference type="InterPro" id="IPR024932">
    <property type="entry name" value="ApbE"/>
</dbReference>
<evidence type="ECO:0000256" key="8">
    <source>
        <dbReference type="ARBA" id="ARBA00022842"/>
    </source>
</evidence>
<dbReference type="GO" id="GO:0016740">
    <property type="term" value="F:transferase activity"/>
    <property type="evidence" value="ECO:0007669"/>
    <property type="project" value="UniProtKB-KW"/>
</dbReference>
<evidence type="ECO:0000256" key="4">
    <source>
        <dbReference type="ARBA" id="ARBA00022630"/>
    </source>
</evidence>
<dbReference type="Proteomes" id="UP000287171">
    <property type="component" value="Unassembled WGS sequence"/>
</dbReference>
<keyword evidence="7" id="KW-0274">FAD</keyword>
<dbReference type="AlphaFoldDB" id="A0A402B0E3"/>
<accession>A0A402B0E3</accession>
<comment type="caution">
    <text evidence="11">The sequence shown here is derived from an EMBL/GenBank/DDBJ whole genome shotgun (WGS) entry which is preliminary data.</text>
</comment>
<dbReference type="InterPro" id="IPR003374">
    <property type="entry name" value="ApbE-like_sf"/>
</dbReference>
<evidence type="ECO:0000313" key="11">
    <source>
        <dbReference type="EMBL" id="GCE24812.1"/>
    </source>
</evidence>
<evidence type="ECO:0000256" key="3">
    <source>
        <dbReference type="ARBA" id="ARBA00016337"/>
    </source>
</evidence>
<organism evidence="11 12">
    <name type="scientific">Dictyobacter alpinus</name>
    <dbReference type="NCBI Taxonomy" id="2014873"/>
    <lineage>
        <taxon>Bacteria</taxon>
        <taxon>Bacillati</taxon>
        <taxon>Chloroflexota</taxon>
        <taxon>Ktedonobacteria</taxon>
        <taxon>Ktedonobacterales</taxon>
        <taxon>Dictyobacteraceae</taxon>
        <taxon>Dictyobacter</taxon>
    </lineage>
</organism>
<proteinExistence type="predicted"/>
<evidence type="ECO:0000313" key="12">
    <source>
        <dbReference type="Proteomes" id="UP000287171"/>
    </source>
</evidence>
<dbReference type="GO" id="GO:0046872">
    <property type="term" value="F:metal ion binding"/>
    <property type="evidence" value="ECO:0007669"/>
    <property type="project" value="UniProtKB-KW"/>
</dbReference>
<keyword evidence="5 11" id="KW-0808">Transferase</keyword>
<evidence type="ECO:0000256" key="2">
    <source>
        <dbReference type="ARBA" id="ARBA00011955"/>
    </source>
</evidence>
<evidence type="ECO:0000256" key="5">
    <source>
        <dbReference type="ARBA" id="ARBA00022679"/>
    </source>
</evidence>
<name>A0A402B0E3_9CHLR</name>
<evidence type="ECO:0000256" key="7">
    <source>
        <dbReference type="ARBA" id="ARBA00022827"/>
    </source>
</evidence>
<sequence length="240" mass="26589">MGMPITLEILDTSATEDDLERVFAHFNAIDENFSTYKTGSEVSRFNRGELTAEQYSDNLRTILSLSEQTKKETNGYFDVEHAGVFDPSGIVKGWAIHNAAQMLRDRGLQNFYVDAGGDVEVAGHKAGQAWKVGIRNPFNRSQNVKILALSDQGIATSGTAIRGQHIYNPHQPTSQLQDVVSLTVIGPNVYEADRFATAAFAMGKDGIVFIERLAGFEGYMIDVHARATFTTGFERYVYHQ</sequence>
<gene>
    <name evidence="11" type="primary">apbE_1</name>
    <name evidence="11" type="ORF">KDA_02960</name>
</gene>
<dbReference type="SUPFAM" id="SSF143631">
    <property type="entry name" value="ApbE-like"/>
    <property type="match status" value="1"/>
</dbReference>
<dbReference type="PANTHER" id="PTHR30040:SF2">
    <property type="entry name" value="FAD:PROTEIN FMN TRANSFERASE"/>
    <property type="match status" value="1"/>
</dbReference>
<dbReference type="Pfam" id="PF02424">
    <property type="entry name" value="ApbE"/>
    <property type="match status" value="2"/>
</dbReference>
<comment type="cofactor">
    <cofactor evidence="1">
        <name>Mg(2+)</name>
        <dbReference type="ChEBI" id="CHEBI:18420"/>
    </cofactor>
</comment>
<dbReference type="EMBL" id="BIFT01000001">
    <property type="protein sequence ID" value="GCE24812.1"/>
    <property type="molecule type" value="Genomic_DNA"/>
</dbReference>
<evidence type="ECO:0000256" key="9">
    <source>
        <dbReference type="ARBA" id="ARBA00031306"/>
    </source>
</evidence>
<dbReference type="PANTHER" id="PTHR30040">
    <property type="entry name" value="THIAMINE BIOSYNTHESIS LIPOPROTEIN APBE"/>
    <property type="match status" value="1"/>
</dbReference>
<keyword evidence="4" id="KW-0285">Flavoprotein</keyword>
<keyword evidence="12" id="KW-1185">Reference proteome</keyword>
<reference evidence="12" key="1">
    <citation type="submission" date="2018-12" db="EMBL/GenBank/DDBJ databases">
        <title>Tengunoibacter tsumagoiensis gen. nov., sp. nov., Dictyobacter kobayashii sp. nov., D. alpinus sp. nov., and D. joshuensis sp. nov. and description of Dictyobacteraceae fam. nov. within the order Ktedonobacterales isolated from Tengu-no-mugimeshi.</title>
        <authorList>
            <person name="Wang C.M."/>
            <person name="Zheng Y."/>
            <person name="Sakai Y."/>
            <person name="Toyoda A."/>
            <person name="Minakuchi Y."/>
            <person name="Abe K."/>
            <person name="Yokota A."/>
            <person name="Yabe S."/>
        </authorList>
    </citation>
    <scope>NUCLEOTIDE SEQUENCE [LARGE SCALE GENOMIC DNA]</scope>
    <source>
        <strain evidence="12">Uno16</strain>
    </source>
</reference>
<dbReference type="EC" id="2.7.1.180" evidence="2"/>
<evidence type="ECO:0000256" key="1">
    <source>
        <dbReference type="ARBA" id="ARBA00001946"/>
    </source>
</evidence>
<comment type="catalytic activity">
    <reaction evidence="10">
        <text>L-threonyl-[protein] + FAD = FMN-L-threonyl-[protein] + AMP + H(+)</text>
        <dbReference type="Rhea" id="RHEA:36847"/>
        <dbReference type="Rhea" id="RHEA-COMP:11060"/>
        <dbReference type="Rhea" id="RHEA-COMP:11061"/>
        <dbReference type="ChEBI" id="CHEBI:15378"/>
        <dbReference type="ChEBI" id="CHEBI:30013"/>
        <dbReference type="ChEBI" id="CHEBI:57692"/>
        <dbReference type="ChEBI" id="CHEBI:74257"/>
        <dbReference type="ChEBI" id="CHEBI:456215"/>
        <dbReference type="EC" id="2.7.1.180"/>
    </reaction>
</comment>
<keyword evidence="8" id="KW-0460">Magnesium</keyword>
<protein>
    <recommendedName>
        <fullName evidence="3">FAD:protein FMN transferase</fullName>
        <ecNumber evidence="2">2.7.1.180</ecNumber>
    </recommendedName>
    <alternativeName>
        <fullName evidence="9">Flavin transferase</fullName>
    </alternativeName>
</protein>
<dbReference type="Gene3D" id="3.10.520.10">
    <property type="entry name" value="ApbE-like domains"/>
    <property type="match status" value="2"/>
</dbReference>